<dbReference type="AlphaFoldDB" id="C5L8A1"/>
<dbReference type="EMBL" id="GG680063">
    <property type="protein sequence ID" value="EER07057.1"/>
    <property type="molecule type" value="Genomic_DNA"/>
</dbReference>
<dbReference type="RefSeq" id="XP_002775241.1">
    <property type="nucleotide sequence ID" value="XM_002775195.1"/>
</dbReference>
<dbReference type="Proteomes" id="UP000007800">
    <property type="component" value="Unassembled WGS sequence"/>
</dbReference>
<evidence type="ECO:0000313" key="2">
    <source>
        <dbReference type="Proteomes" id="UP000007800"/>
    </source>
</evidence>
<gene>
    <name evidence="1" type="ORF">Pmar_PMAR015470</name>
</gene>
<sequence length="86" mass="9399">MMFFVLSIAVFLTSVTTGLVMALSVAIPIIAIGVFRDVAENLNEIFLSNTFDINDLLAKLGLLIEKVPSRVVIDRIPQKPLVSVVQ</sequence>
<name>C5L8A1_PERM5</name>
<protein>
    <submittedName>
        <fullName evidence="1">Uncharacterized protein</fullName>
    </submittedName>
</protein>
<accession>C5L8A1</accession>
<dbReference type="GeneID" id="9059440"/>
<dbReference type="InParanoid" id="C5L8A1"/>
<keyword evidence="2" id="KW-1185">Reference proteome</keyword>
<evidence type="ECO:0000313" key="1">
    <source>
        <dbReference type="EMBL" id="EER07057.1"/>
    </source>
</evidence>
<reference evidence="1 2" key="1">
    <citation type="submission" date="2008-07" db="EMBL/GenBank/DDBJ databases">
        <authorList>
            <person name="El-Sayed N."/>
            <person name="Caler E."/>
            <person name="Inman J."/>
            <person name="Amedeo P."/>
            <person name="Hass B."/>
            <person name="Wortman J."/>
        </authorList>
    </citation>
    <scope>NUCLEOTIDE SEQUENCE [LARGE SCALE GENOMIC DNA]</scope>
    <source>
        <strain evidence="2">ATCC 50983 / TXsc</strain>
    </source>
</reference>
<proteinExistence type="predicted"/>
<organism evidence="2">
    <name type="scientific">Perkinsus marinus (strain ATCC 50983 / TXsc)</name>
    <dbReference type="NCBI Taxonomy" id="423536"/>
    <lineage>
        <taxon>Eukaryota</taxon>
        <taxon>Sar</taxon>
        <taxon>Alveolata</taxon>
        <taxon>Perkinsozoa</taxon>
        <taxon>Perkinsea</taxon>
        <taxon>Perkinsida</taxon>
        <taxon>Perkinsidae</taxon>
        <taxon>Perkinsus</taxon>
    </lineage>
</organism>